<evidence type="ECO:0000313" key="13">
    <source>
        <dbReference type="EMBL" id="KAF4040565.1"/>
    </source>
</evidence>
<evidence type="ECO:0000256" key="6">
    <source>
        <dbReference type="ARBA" id="ARBA00022691"/>
    </source>
</evidence>
<dbReference type="Gene3D" id="3.30.1960.10">
    <property type="entry name" value="tRNA wybutosine-synthesizing-like"/>
    <property type="match status" value="1"/>
</dbReference>
<dbReference type="Pfam" id="PF02475">
    <property type="entry name" value="TRM5-TYW2_MTfase"/>
    <property type="match status" value="1"/>
</dbReference>
<keyword evidence="14" id="KW-1185">Reference proteome</keyword>
<dbReference type="PANTHER" id="PTHR23245:SF25">
    <property type="entry name" value="TRNA WYBUTOSINE-SYNTHESIZING PROTEIN 2 HOMOLOG"/>
    <property type="match status" value="1"/>
</dbReference>
<dbReference type="Gene3D" id="3.40.50.150">
    <property type="entry name" value="Vaccinia Virus protein VP39"/>
    <property type="match status" value="1"/>
</dbReference>
<dbReference type="SUPFAM" id="SSF111278">
    <property type="entry name" value="SSo0622-like"/>
    <property type="match status" value="1"/>
</dbReference>
<dbReference type="InterPro" id="IPR029063">
    <property type="entry name" value="SAM-dependent_MTases_sf"/>
</dbReference>
<sequence length="988" mass="108530">MFAQLKRESLRKLQAMEDKSPKGCIDEPIVDMIKTINAHPDYVTSSSCSGRIAVFCGIAASGNDHEAGTDLITKGGKWLIAEHATITFDQLAAAFRSPDANSSTSNMIIFKHEPLIMHVVCRDLDSAKALLQWGIACGFRESGVVLGNRKITCAIRTTANGLEIPLGRNAEQLLVNENYLRWIVDIANQKFEANKQKTGRLFEAFRAKFCQPVANLKAGSRSMVELSSWAEVTSADSVKLVGHSSVQYDDTIVVFGGQGPTESGTTTRVADTVFLTPSEDGSLQKTYHSTAGSDGPSTRMYHSAVVVGTRMIVIGGRGSPAKPLNDVYAMDLETKQWEKITPQGVGPSPRWKHCSCAVGAVVYVYGGRNAEQVFNDLFALDLSQNPPKWRQIESSISTPRRFDHVGAVANSTKLAFWGGMSSLENGDCSDEKDSSACLLFDTIKETWEHKSLENTNNKSQPPPLFAASATSISDHQIVVMGGVTSALLANGDKATKKVYLLDIETSQWAELGEVKHENAAFVGHSTVWLPTNKSLYILGGGFQCFGFGQFYSSTYQCQFWASTAPVAATKSKIINTLTTIASATSDDKPLGVLVEKLQVKKMKTLLEKAHVYDKSRRVHVANVSKSIEDSQSMTMFLLPVVATIRELIASTNEAELQQLEVVLDDGAYANKFGKTSGLNRNEAIRSTIEVFASKHQLSPAIMEAIPDKYEFVSDVLLIPRDSFLEPEWASFADIMWAHVCVSTTPAFARVARKAFIDASEKRQSQVELLYVNEKALTSRRSKEAPGWVEIRENGIIYGWDLTRVMFSSGNVTEKARMANIGCRGETIVDFFCGIGYYVLPFLVHGGASFVHACEWNPDSVAALRFNLERNHVADRCKVYLGDNRKSAPTIGAVADRVNLGLLPTSEKAWPLAVQVLKPSGGWFHVHDNVAVEDRESWEQHVVDSMRALAKQHGKQWSVTCEHVERVKSYAPKVYHLVADIHCVSVSSA</sequence>
<evidence type="ECO:0000256" key="4">
    <source>
        <dbReference type="ARBA" id="ARBA00022603"/>
    </source>
</evidence>
<dbReference type="Gene3D" id="2.120.10.80">
    <property type="entry name" value="Kelch-type beta propeller"/>
    <property type="match status" value="2"/>
</dbReference>
<dbReference type="InterPro" id="IPR056743">
    <property type="entry name" value="TRM5-TYW2-like_MTfase"/>
</dbReference>
<dbReference type="InterPro" id="IPR003827">
    <property type="entry name" value="tRNA_yW-synthesising"/>
</dbReference>
<dbReference type="GO" id="GO:0008175">
    <property type="term" value="F:tRNA methyltransferase activity"/>
    <property type="evidence" value="ECO:0007669"/>
    <property type="project" value="TreeGrafter"/>
</dbReference>
<keyword evidence="6" id="KW-0949">S-adenosyl-L-methionine</keyword>
<comment type="function">
    <text evidence="10">S-adenosyl-L-methionine-dependent methyltransferase that acts as a component of the wybutosine biosynthesis pathway. Wybutosine is a hyper modified guanosine with a tricyclic base found at the 3'-position adjacent to the anticodon of eukaryotic phenylalanine tRNA. Probably methylates N-4 position of wybutosine-86 to produce wybutosine-72.</text>
</comment>
<dbReference type="Pfam" id="PF24681">
    <property type="entry name" value="Kelch_KLHDC2_KLHL20_DRC7"/>
    <property type="match status" value="1"/>
</dbReference>
<protein>
    <recommendedName>
        <fullName evidence="11">tRNA wybutosine-synthesizing protein 3</fullName>
        <ecNumber evidence="3">2.1.1.282</ecNumber>
        <ecNumber evidence="2">2.5.1.114</ecNumber>
    </recommendedName>
</protein>
<dbReference type="EC" id="2.5.1.114" evidence="2"/>
<evidence type="ECO:0000313" key="14">
    <source>
        <dbReference type="Proteomes" id="UP000602510"/>
    </source>
</evidence>
<dbReference type="SUPFAM" id="SSF53335">
    <property type="entry name" value="S-adenosyl-L-methionine-dependent methyltransferases"/>
    <property type="match status" value="1"/>
</dbReference>
<dbReference type="EC" id="2.1.1.282" evidence="3"/>
<dbReference type="UniPathway" id="UPA00375"/>
<evidence type="ECO:0000259" key="12">
    <source>
        <dbReference type="PROSITE" id="PS51684"/>
    </source>
</evidence>
<reference evidence="13" key="1">
    <citation type="submission" date="2020-04" db="EMBL/GenBank/DDBJ databases">
        <title>Hybrid Assembly of Korean Phytophthora infestans isolates.</title>
        <authorList>
            <person name="Prokchorchik M."/>
            <person name="Lee Y."/>
            <person name="Seo J."/>
            <person name="Cho J.-H."/>
            <person name="Park Y.-E."/>
            <person name="Jang D.-C."/>
            <person name="Im J.-S."/>
            <person name="Choi J.-G."/>
            <person name="Park H.-J."/>
            <person name="Lee G.-B."/>
            <person name="Lee Y.-G."/>
            <person name="Hong S.-Y."/>
            <person name="Cho K."/>
            <person name="Sohn K.H."/>
        </authorList>
    </citation>
    <scope>NUCLEOTIDE SEQUENCE</scope>
    <source>
        <strain evidence="13">KR_1_A1</strain>
    </source>
</reference>
<dbReference type="CDD" id="cd02440">
    <property type="entry name" value="AdoMet_MTases"/>
    <property type="match status" value="1"/>
</dbReference>
<dbReference type="EMBL" id="WSZM01000139">
    <property type="protein sequence ID" value="KAF4040565.1"/>
    <property type="molecule type" value="Genomic_DNA"/>
</dbReference>
<comment type="catalytic activity">
    <reaction evidence="8">
        <text>4-demethyl-7-[(3S)-3-amino-3-carboxypropyl]wyosine(37) in tRNA(Phe) + S-adenosyl-L-methionine = 7-[(3S)-3-amino-3-carboxypropyl]wyosine(37) in tRNA(Phe) + S-adenosyl-L-homocysteine + H(+)</text>
        <dbReference type="Rhea" id="RHEA:36635"/>
        <dbReference type="Rhea" id="RHEA-COMP:10378"/>
        <dbReference type="Rhea" id="RHEA-COMP:10379"/>
        <dbReference type="ChEBI" id="CHEBI:15378"/>
        <dbReference type="ChEBI" id="CHEBI:57856"/>
        <dbReference type="ChEBI" id="CHEBI:59789"/>
        <dbReference type="ChEBI" id="CHEBI:73543"/>
        <dbReference type="ChEBI" id="CHEBI:73550"/>
        <dbReference type="EC" id="2.1.1.282"/>
    </reaction>
</comment>
<keyword evidence="7" id="KW-0819">tRNA processing</keyword>
<evidence type="ECO:0000256" key="5">
    <source>
        <dbReference type="ARBA" id="ARBA00022679"/>
    </source>
</evidence>
<dbReference type="AlphaFoldDB" id="A0A833WL86"/>
<evidence type="ECO:0000256" key="2">
    <source>
        <dbReference type="ARBA" id="ARBA00012265"/>
    </source>
</evidence>
<dbReference type="GO" id="GO:0005737">
    <property type="term" value="C:cytoplasm"/>
    <property type="evidence" value="ECO:0007669"/>
    <property type="project" value="TreeGrafter"/>
</dbReference>
<feature type="domain" description="SAM-dependent methyltransferase TRM5/TYW2-type" evidence="12">
    <location>
        <begin position="709"/>
        <end position="984"/>
    </location>
</feature>
<keyword evidence="5" id="KW-0808">Transferase</keyword>
<comment type="caution">
    <text evidence="13">The sequence shown here is derived from an EMBL/GenBank/DDBJ whole genome shotgun (WGS) entry which is preliminary data.</text>
</comment>
<comment type="catalytic activity">
    <reaction evidence="9">
        <text>4-demethylwyosine(37) in tRNA(Phe) + S-adenosyl-L-methionine = 4-demethyl-7-[(3S)-3-amino-3-carboxypropyl]wyosine(37) in tRNA(Phe) + S-methyl-5'-thioadenosine + H(+)</text>
        <dbReference type="Rhea" id="RHEA:36355"/>
        <dbReference type="Rhea" id="RHEA-COMP:10164"/>
        <dbReference type="Rhea" id="RHEA-COMP:10378"/>
        <dbReference type="ChEBI" id="CHEBI:15378"/>
        <dbReference type="ChEBI" id="CHEBI:17509"/>
        <dbReference type="ChEBI" id="CHEBI:59789"/>
        <dbReference type="ChEBI" id="CHEBI:64315"/>
        <dbReference type="ChEBI" id="CHEBI:73550"/>
        <dbReference type="EC" id="2.5.1.114"/>
    </reaction>
</comment>
<dbReference type="FunFam" id="3.40.50.150:FF:000131">
    <property type="entry name" value="tRNA wybutosine-synthesizing protein 2/3/4"/>
    <property type="match status" value="1"/>
</dbReference>
<evidence type="ECO:0000256" key="10">
    <source>
        <dbReference type="ARBA" id="ARBA00058049"/>
    </source>
</evidence>
<accession>A0A833WL86</accession>
<comment type="pathway">
    <text evidence="1">tRNA modification; wybutosine-tRNA(Phe) biosynthesis.</text>
</comment>
<evidence type="ECO:0000256" key="1">
    <source>
        <dbReference type="ARBA" id="ARBA00004797"/>
    </source>
</evidence>
<dbReference type="InterPro" id="IPR036602">
    <property type="entry name" value="tRNA_yW-synthesising-like_sf"/>
</dbReference>
<name>A0A833WL86_PHYIN</name>
<dbReference type="FunFam" id="3.30.1960.10:FF:000003">
    <property type="entry name" value="tRNA methyltransferase"/>
    <property type="match status" value="1"/>
</dbReference>
<dbReference type="InterPro" id="IPR030382">
    <property type="entry name" value="MeTrfase_TRM5/TYW2"/>
</dbReference>
<dbReference type="GO" id="GO:0031591">
    <property type="term" value="P:wybutosine biosynthetic process"/>
    <property type="evidence" value="ECO:0007669"/>
    <property type="project" value="TreeGrafter"/>
</dbReference>
<evidence type="ECO:0000256" key="11">
    <source>
        <dbReference type="ARBA" id="ARBA00069229"/>
    </source>
</evidence>
<evidence type="ECO:0000256" key="7">
    <source>
        <dbReference type="ARBA" id="ARBA00022694"/>
    </source>
</evidence>
<evidence type="ECO:0000256" key="8">
    <source>
        <dbReference type="ARBA" id="ARBA00049202"/>
    </source>
</evidence>
<dbReference type="Pfam" id="PF02676">
    <property type="entry name" value="TYW3"/>
    <property type="match status" value="1"/>
</dbReference>
<dbReference type="PANTHER" id="PTHR23245">
    <property type="entry name" value="TRNA METHYLTRANSFERASE"/>
    <property type="match status" value="1"/>
</dbReference>
<organism evidence="13 14">
    <name type="scientific">Phytophthora infestans</name>
    <name type="common">Potato late blight agent</name>
    <name type="synonym">Botrytis infestans</name>
    <dbReference type="NCBI Taxonomy" id="4787"/>
    <lineage>
        <taxon>Eukaryota</taxon>
        <taxon>Sar</taxon>
        <taxon>Stramenopiles</taxon>
        <taxon>Oomycota</taxon>
        <taxon>Peronosporomycetes</taxon>
        <taxon>Peronosporales</taxon>
        <taxon>Peronosporaceae</taxon>
        <taxon>Phytophthora</taxon>
    </lineage>
</organism>
<dbReference type="GO" id="GO:0102522">
    <property type="term" value="F:tRNA 4-demethylwyosine alpha-amino-alpha-carboxypropyltransferase activity"/>
    <property type="evidence" value="ECO:0007669"/>
    <property type="project" value="UniProtKB-EC"/>
</dbReference>
<dbReference type="PROSITE" id="PS51684">
    <property type="entry name" value="SAM_MT_TRM5_TYW2"/>
    <property type="match status" value="1"/>
</dbReference>
<gene>
    <name evidence="13" type="ORF">GN244_ATG07239</name>
</gene>
<dbReference type="Proteomes" id="UP000602510">
    <property type="component" value="Unassembled WGS sequence"/>
</dbReference>
<evidence type="ECO:0000256" key="9">
    <source>
        <dbReference type="ARBA" id="ARBA00049400"/>
    </source>
</evidence>
<dbReference type="SUPFAM" id="SSF117281">
    <property type="entry name" value="Kelch motif"/>
    <property type="match status" value="1"/>
</dbReference>
<dbReference type="GO" id="GO:0030488">
    <property type="term" value="P:tRNA methylation"/>
    <property type="evidence" value="ECO:0007669"/>
    <property type="project" value="TreeGrafter"/>
</dbReference>
<keyword evidence="4" id="KW-0489">Methyltransferase</keyword>
<proteinExistence type="predicted"/>
<evidence type="ECO:0000256" key="3">
    <source>
        <dbReference type="ARBA" id="ARBA00012750"/>
    </source>
</evidence>
<dbReference type="InterPro" id="IPR015915">
    <property type="entry name" value="Kelch-typ_b-propeller"/>
</dbReference>